<accession>A0A3M0CHU0</accession>
<feature type="domain" description="YrdC-like" evidence="16">
    <location>
        <begin position="14"/>
        <end position="201"/>
    </location>
</feature>
<keyword evidence="7 13" id="KW-0819">tRNA processing</keyword>
<keyword evidence="6 13" id="KW-0808">Transferase</keyword>
<dbReference type="InterPro" id="IPR010923">
    <property type="entry name" value="T(6)A37_SUA5"/>
</dbReference>
<dbReference type="GO" id="GO:0006450">
    <property type="term" value="P:regulation of translational fidelity"/>
    <property type="evidence" value="ECO:0007669"/>
    <property type="project" value="TreeGrafter"/>
</dbReference>
<feature type="region of interest" description="Disordered" evidence="15">
    <location>
        <begin position="325"/>
        <end position="353"/>
    </location>
</feature>
<dbReference type="Pfam" id="PF03481">
    <property type="entry name" value="Sua5_C"/>
    <property type="match status" value="1"/>
</dbReference>
<comment type="function">
    <text evidence="13">Required for the formation of a threonylcarbamoyl group on adenosine at position 37 (t(6)A37) in tRNAs that read codons beginning with adenine.</text>
</comment>
<feature type="binding site" evidence="14">
    <location>
        <position position="145"/>
    </location>
    <ligand>
        <name>ATP</name>
        <dbReference type="ChEBI" id="CHEBI:30616"/>
    </ligand>
</feature>
<evidence type="ECO:0000256" key="14">
    <source>
        <dbReference type="PIRSR" id="PIRSR004930-1"/>
    </source>
</evidence>
<comment type="catalytic activity">
    <reaction evidence="12 13">
        <text>L-threonine + hydrogencarbonate + ATP = L-threonylcarbamoyladenylate + diphosphate + H2O</text>
        <dbReference type="Rhea" id="RHEA:36407"/>
        <dbReference type="ChEBI" id="CHEBI:15377"/>
        <dbReference type="ChEBI" id="CHEBI:17544"/>
        <dbReference type="ChEBI" id="CHEBI:30616"/>
        <dbReference type="ChEBI" id="CHEBI:33019"/>
        <dbReference type="ChEBI" id="CHEBI:57926"/>
        <dbReference type="ChEBI" id="CHEBI:73682"/>
        <dbReference type="EC" id="2.7.7.87"/>
    </reaction>
</comment>
<keyword evidence="5 13" id="KW-0963">Cytoplasm</keyword>
<evidence type="ECO:0000256" key="15">
    <source>
        <dbReference type="SAM" id="MobiDB-lite"/>
    </source>
</evidence>
<keyword evidence="8 13" id="KW-0548">Nucleotidyltransferase</keyword>
<dbReference type="SUPFAM" id="SSF55821">
    <property type="entry name" value="YrdC/RibB"/>
    <property type="match status" value="1"/>
</dbReference>
<dbReference type="PANTHER" id="PTHR17490">
    <property type="entry name" value="SUA5"/>
    <property type="match status" value="1"/>
</dbReference>
<dbReference type="RefSeq" id="WP_121937766.1">
    <property type="nucleotide sequence ID" value="NZ_REFR01000010.1"/>
</dbReference>
<dbReference type="GO" id="GO:0061710">
    <property type="term" value="F:L-threonylcarbamoyladenylate synthase"/>
    <property type="evidence" value="ECO:0007669"/>
    <property type="project" value="UniProtKB-EC"/>
</dbReference>
<evidence type="ECO:0000256" key="8">
    <source>
        <dbReference type="ARBA" id="ARBA00022695"/>
    </source>
</evidence>
<dbReference type="GO" id="GO:0003725">
    <property type="term" value="F:double-stranded RNA binding"/>
    <property type="evidence" value="ECO:0007669"/>
    <property type="project" value="UniProtKB-UniRule"/>
</dbReference>
<evidence type="ECO:0000256" key="12">
    <source>
        <dbReference type="ARBA" id="ARBA00048366"/>
    </source>
</evidence>
<dbReference type="InterPro" id="IPR017945">
    <property type="entry name" value="DHBP_synth_RibB-like_a/b_dom"/>
</dbReference>
<dbReference type="EMBL" id="REFR01000010">
    <property type="protein sequence ID" value="RMB08395.1"/>
    <property type="molecule type" value="Genomic_DNA"/>
</dbReference>
<evidence type="ECO:0000313" key="17">
    <source>
        <dbReference type="EMBL" id="RMB08395.1"/>
    </source>
</evidence>
<dbReference type="GO" id="GO:0005524">
    <property type="term" value="F:ATP binding"/>
    <property type="evidence" value="ECO:0007669"/>
    <property type="project" value="UniProtKB-UniRule"/>
</dbReference>
<feature type="binding site" evidence="14">
    <location>
        <position position="36"/>
    </location>
    <ligand>
        <name>L-threonine</name>
        <dbReference type="ChEBI" id="CHEBI:57926"/>
    </ligand>
</feature>
<dbReference type="GO" id="GO:0005737">
    <property type="term" value="C:cytoplasm"/>
    <property type="evidence" value="ECO:0007669"/>
    <property type="project" value="UniProtKB-SubCell"/>
</dbReference>
<evidence type="ECO:0000256" key="9">
    <source>
        <dbReference type="ARBA" id="ARBA00022741"/>
    </source>
</evidence>
<dbReference type="InterPro" id="IPR038385">
    <property type="entry name" value="Sua5/YwlC_C"/>
</dbReference>
<keyword evidence="10 13" id="KW-0067">ATP-binding</keyword>
<dbReference type="InterPro" id="IPR005145">
    <property type="entry name" value="Sua5_C"/>
</dbReference>
<evidence type="ECO:0000256" key="7">
    <source>
        <dbReference type="ARBA" id="ARBA00022694"/>
    </source>
</evidence>
<dbReference type="InParanoid" id="A0A3M0CHU0"/>
<dbReference type="InterPro" id="IPR006070">
    <property type="entry name" value="Sua5-like_dom"/>
</dbReference>
<feature type="binding site" evidence="14">
    <location>
        <position position="63"/>
    </location>
    <ligand>
        <name>ATP</name>
        <dbReference type="ChEBI" id="CHEBI:30616"/>
    </ligand>
</feature>
<feature type="binding site" evidence="14">
    <location>
        <position position="123"/>
    </location>
    <ligand>
        <name>L-threonine</name>
        <dbReference type="ChEBI" id="CHEBI:57926"/>
    </ligand>
</feature>
<dbReference type="Pfam" id="PF01300">
    <property type="entry name" value="Sua5_yciO_yrdC"/>
    <property type="match status" value="1"/>
</dbReference>
<gene>
    <name evidence="17" type="ORF">BXY39_1028</name>
</gene>
<feature type="binding site" evidence="14">
    <location>
        <position position="119"/>
    </location>
    <ligand>
        <name>ATP</name>
        <dbReference type="ChEBI" id="CHEBI:30616"/>
    </ligand>
</feature>
<dbReference type="NCBIfam" id="TIGR00057">
    <property type="entry name" value="L-threonylcarbamoyladenylate synthase"/>
    <property type="match status" value="1"/>
</dbReference>
<dbReference type="Proteomes" id="UP000271227">
    <property type="component" value="Unassembled WGS sequence"/>
</dbReference>
<evidence type="ECO:0000256" key="11">
    <source>
        <dbReference type="ARBA" id="ARBA00029774"/>
    </source>
</evidence>
<feature type="binding site" evidence="14">
    <location>
        <position position="143"/>
    </location>
    <ligand>
        <name>L-threonine</name>
        <dbReference type="ChEBI" id="CHEBI:57926"/>
    </ligand>
</feature>
<evidence type="ECO:0000313" key="18">
    <source>
        <dbReference type="Proteomes" id="UP000271227"/>
    </source>
</evidence>
<feature type="binding site" evidence="14">
    <location>
        <position position="59"/>
    </location>
    <ligand>
        <name>ATP</name>
        <dbReference type="ChEBI" id="CHEBI:30616"/>
    </ligand>
</feature>
<dbReference type="AlphaFoldDB" id="A0A3M0CHU0"/>
<dbReference type="GO" id="GO:0000049">
    <property type="term" value="F:tRNA binding"/>
    <property type="evidence" value="ECO:0007669"/>
    <property type="project" value="TreeGrafter"/>
</dbReference>
<proteinExistence type="inferred from homology"/>
<dbReference type="PROSITE" id="PS51163">
    <property type="entry name" value="YRDC"/>
    <property type="match status" value="1"/>
</dbReference>
<evidence type="ECO:0000259" key="16">
    <source>
        <dbReference type="PROSITE" id="PS51163"/>
    </source>
</evidence>
<evidence type="ECO:0000256" key="4">
    <source>
        <dbReference type="ARBA" id="ARBA00015492"/>
    </source>
</evidence>
<feature type="binding site" evidence="14">
    <location>
        <position position="153"/>
    </location>
    <ligand>
        <name>ATP</name>
        <dbReference type="ChEBI" id="CHEBI:30616"/>
    </ligand>
</feature>
<evidence type="ECO:0000256" key="13">
    <source>
        <dbReference type="PIRNR" id="PIRNR004930"/>
    </source>
</evidence>
<evidence type="ECO:0000256" key="6">
    <source>
        <dbReference type="ARBA" id="ARBA00022679"/>
    </source>
</evidence>
<feature type="binding site" evidence="14">
    <location>
        <position position="68"/>
    </location>
    <ligand>
        <name>L-threonine</name>
        <dbReference type="ChEBI" id="CHEBI:57926"/>
    </ligand>
</feature>
<feature type="binding site" evidence="14">
    <location>
        <position position="241"/>
    </location>
    <ligand>
        <name>ATP</name>
        <dbReference type="ChEBI" id="CHEBI:30616"/>
    </ligand>
</feature>
<evidence type="ECO:0000256" key="10">
    <source>
        <dbReference type="ARBA" id="ARBA00022840"/>
    </source>
</evidence>
<reference evidence="17 18" key="1">
    <citation type="submission" date="2018-10" db="EMBL/GenBank/DDBJ databases">
        <title>Genomic Encyclopedia of Archaeal and Bacterial Type Strains, Phase II (KMG-II): from individual species to whole genera.</title>
        <authorList>
            <person name="Goeker M."/>
        </authorList>
    </citation>
    <scope>NUCLEOTIDE SEQUENCE [LARGE SCALE GENOMIC DNA]</scope>
    <source>
        <strain evidence="17 18">DSM 25217</strain>
    </source>
</reference>
<evidence type="ECO:0000256" key="1">
    <source>
        <dbReference type="ARBA" id="ARBA00004496"/>
    </source>
</evidence>
<dbReference type="EC" id="2.7.7.87" evidence="3 13"/>
<dbReference type="Gene3D" id="3.40.50.11030">
    <property type="entry name" value="Threonylcarbamoyl-AMP synthase, C-terminal domain"/>
    <property type="match status" value="1"/>
</dbReference>
<comment type="caution">
    <text evidence="17">The sequence shown here is derived from an EMBL/GenBank/DDBJ whole genome shotgun (WGS) entry which is preliminary data.</text>
</comment>
<dbReference type="InterPro" id="IPR050156">
    <property type="entry name" value="TC-AMP_synthase_SUA5"/>
</dbReference>
<feature type="binding site" evidence="14">
    <location>
        <position position="197"/>
    </location>
    <ligand>
        <name>ATP</name>
        <dbReference type="ChEBI" id="CHEBI:30616"/>
    </ligand>
</feature>
<evidence type="ECO:0000256" key="2">
    <source>
        <dbReference type="ARBA" id="ARBA00007663"/>
    </source>
</evidence>
<dbReference type="FunCoup" id="A0A3M0CHU0">
    <property type="interactions" value="487"/>
</dbReference>
<protein>
    <recommendedName>
        <fullName evidence="4 13">Threonylcarbamoyl-AMP synthase</fullName>
        <shortName evidence="13">TC-AMP synthase</shortName>
        <ecNumber evidence="3 13">2.7.7.87</ecNumber>
    </recommendedName>
    <alternativeName>
        <fullName evidence="11 13">L-threonylcarbamoyladenylate synthase</fullName>
    </alternativeName>
</protein>
<dbReference type="PANTHER" id="PTHR17490:SF16">
    <property type="entry name" value="THREONYLCARBAMOYL-AMP SYNTHASE"/>
    <property type="match status" value="1"/>
</dbReference>
<evidence type="ECO:0000256" key="3">
    <source>
        <dbReference type="ARBA" id="ARBA00012584"/>
    </source>
</evidence>
<sequence>MAKTIGQILPAGDEAARETAARLLRKGALVALPTETVYGLGADATQGSAVRAIYAAKGRPAYNPLICHVDGPEMAHRHVIVPEAADRLMKHFWPGPLTLVLKRRPDSTIAREVTAGLDTLAVRCPDVSAARDVIRRLGRPVAAPSANLSGHVSPTTPAHVSEDMLTGVALILDAGPTRLGIESTIVGIDDAGVSLLRPGSITAEQIMDTTGMPLQQQDRHAASGSGRTPAVTAPGQLASHYAPSAAVRLNTTAPAPGRVRIGFGRSSGDFNLSPDGDLREAAANLFAMLRAADARLGAGATGEIAIAPIPAEGIGIAINDRLSRAAAPKNARQDEERDMAEPAPDNGTGISTP</sequence>
<feature type="binding site" evidence="14">
    <location>
        <position position="183"/>
    </location>
    <ligand>
        <name>L-threonine</name>
        <dbReference type="ChEBI" id="CHEBI:57926"/>
    </ligand>
</feature>
<dbReference type="OrthoDB" id="9814580at2"/>
<dbReference type="Gene3D" id="3.90.870.10">
    <property type="entry name" value="DHBP synthase"/>
    <property type="match status" value="1"/>
</dbReference>
<organism evidence="17 18">
    <name type="scientific">Eilatimonas milleporae</name>
    <dbReference type="NCBI Taxonomy" id="911205"/>
    <lineage>
        <taxon>Bacteria</taxon>
        <taxon>Pseudomonadati</taxon>
        <taxon>Pseudomonadota</taxon>
        <taxon>Alphaproteobacteria</taxon>
        <taxon>Kordiimonadales</taxon>
        <taxon>Kordiimonadaceae</taxon>
        <taxon>Eilatimonas</taxon>
    </lineage>
</organism>
<keyword evidence="9 13" id="KW-0547">Nucleotide-binding</keyword>
<comment type="subcellular location">
    <subcellularLocation>
        <location evidence="1 13">Cytoplasm</location>
    </subcellularLocation>
</comment>
<dbReference type="PIRSF" id="PIRSF004930">
    <property type="entry name" value="Tln_factor_SUA5"/>
    <property type="match status" value="1"/>
</dbReference>
<name>A0A3M0CHU0_9PROT</name>
<dbReference type="GO" id="GO:0008033">
    <property type="term" value="P:tRNA processing"/>
    <property type="evidence" value="ECO:0007669"/>
    <property type="project" value="UniProtKB-KW"/>
</dbReference>
<keyword evidence="18" id="KW-1185">Reference proteome</keyword>
<comment type="similarity">
    <text evidence="2 13">Belongs to the SUA5 family.</text>
</comment>
<evidence type="ECO:0000256" key="5">
    <source>
        <dbReference type="ARBA" id="ARBA00022490"/>
    </source>
</evidence>